<dbReference type="Gene3D" id="3.40.50.1980">
    <property type="entry name" value="Nitrogenase molybdenum iron protein domain"/>
    <property type="match status" value="2"/>
</dbReference>
<sequence>MRAILLALLCCLSLPISAQQTPRTVLASIEPVAMLLREVLGEAVAVQTLMLPNQNPHTVAFTPGQARQLRSADLVVWLGADAEPALAGLVARHAESQLAMTALPEIYRHADADHDHDHDAPHHHHALLDPHLWLHPGNMLRLAQVLPAHHQALGVEHAWLVEQVNAFEAQLADVQATVRDQLAPMADTPYLSHHDPWAYFAAEMGIRRPLVISRSIEASASSRRFVELSGVMRNQGVHCVLAEPEASRALLQRLCAGQCRLIEADPLGRDVAGETYSHFLRHLGTLFSRCLAGG</sequence>
<dbReference type="Pfam" id="PF01297">
    <property type="entry name" value="ZnuA"/>
    <property type="match status" value="1"/>
</dbReference>
<gene>
    <name evidence="7" type="ORF">MU846_03600</name>
</gene>
<keyword evidence="4 6" id="KW-0732">Signal</keyword>
<dbReference type="InterPro" id="IPR006127">
    <property type="entry name" value="ZnuA-like"/>
</dbReference>
<reference evidence="7" key="1">
    <citation type="submission" date="2022-04" db="EMBL/GenBank/DDBJ databases">
        <title>Alcanivorax sp. CY1518 draft genome sequence.</title>
        <authorList>
            <person name="Zhao G."/>
            <person name="An M."/>
        </authorList>
    </citation>
    <scope>NUCLEOTIDE SEQUENCE</scope>
    <source>
        <strain evidence="7">CY1518</strain>
    </source>
</reference>
<comment type="similarity">
    <text evidence="1">Belongs to the bacterial solute-binding protein 9 family.</text>
</comment>
<evidence type="ECO:0000313" key="8">
    <source>
        <dbReference type="Proteomes" id="UP001165524"/>
    </source>
</evidence>
<keyword evidence="5" id="KW-0862">Zinc</keyword>
<feature type="chain" id="PRO_5046625753" description="High-affinity zinc uptake system protein ZnuA" evidence="6">
    <location>
        <begin position="19"/>
        <end position="294"/>
    </location>
</feature>
<evidence type="ECO:0000256" key="6">
    <source>
        <dbReference type="SAM" id="SignalP"/>
    </source>
</evidence>
<dbReference type="SUPFAM" id="SSF53807">
    <property type="entry name" value="Helical backbone' metal receptor"/>
    <property type="match status" value="1"/>
</dbReference>
<protein>
    <recommendedName>
        <fullName evidence="2">High-affinity zinc uptake system protein ZnuA</fullName>
    </recommendedName>
</protein>
<comment type="caution">
    <text evidence="7">The sequence shown here is derived from an EMBL/GenBank/DDBJ whole genome shotgun (WGS) entry which is preliminary data.</text>
</comment>
<evidence type="ECO:0000256" key="1">
    <source>
        <dbReference type="ARBA" id="ARBA00011028"/>
    </source>
</evidence>
<evidence type="ECO:0000256" key="3">
    <source>
        <dbReference type="ARBA" id="ARBA00022448"/>
    </source>
</evidence>
<name>A0ABT0E4N3_9GAMM</name>
<proteinExistence type="inferred from homology"/>
<accession>A0ABT0E4N3</accession>
<dbReference type="Proteomes" id="UP001165524">
    <property type="component" value="Unassembled WGS sequence"/>
</dbReference>
<evidence type="ECO:0000256" key="4">
    <source>
        <dbReference type="ARBA" id="ARBA00022729"/>
    </source>
</evidence>
<dbReference type="RefSeq" id="WP_246948515.1">
    <property type="nucleotide sequence ID" value="NZ_JALKII010000002.1"/>
</dbReference>
<dbReference type="PANTHER" id="PTHR42953:SF3">
    <property type="entry name" value="HIGH-AFFINITY ZINC UPTAKE SYSTEM PROTEIN ZNUA"/>
    <property type="match status" value="1"/>
</dbReference>
<keyword evidence="8" id="KW-1185">Reference proteome</keyword>
<organism evidence="7 8">
    <name type="scientific">Alcanivorax quisquiliarum</name>
    <dbReference type="NCBI Taxonomy" id="2933565"/>
    <lineage>
        <taxon>Bacteria</taxon>
        <taxon>Pseudomonadati</taxon>
        <taxon>Pseudomonadota</taxon>
        <taxon>Gammaproteobacteria</taxon>
        <taxon>Oceanospirillales</taxon>
        <taxon>Alcanivoracaceae</taxon>
        <taxon>Alcanivorax</taxon>
    </lineage>
</organism>
<keyword evidence="5" id="KW-0864">Zinc transport</keyword>
<evidence type="ECO:0000256" key="2">
    <source>
        <dbReference type="ARBA" id="ARBA00015915"/>
    </source>
</evidence>
<feature type="signal peptide" evidence="6">
    <location>
        <begin position="1"/>
        <end position="18"/>
    </location>
</feature>
<keyword evidence="3" id="KW-0813">Transport</keyword>
<evidence type="ECO:0000313" key="7">
    <source>
        <dbReference type="EMBL" id="MCK0536783.1"/>
    </source>
</evidence>
<keyword evidence="5" id="KW-0406">Ion transport</keyword>
<dbReference type="InterPro" id="IPR050492">
    <property type="entry name" value="Bact_metal-bind_prot9"/>
</dbReference>
<dbReference type="PANTHER" id="PTHR42953">
    <property type="entry name" value="HIGH-AFFINITY ZINC UPTAKE SYSTEM PROTEIN ZNUA-RELATED"/>
    <property type="match status" value="1"/>
</dbReference>
<evidence type="ECO:0000256" key="5">
    <source>
        <dbReference type="ARBA" id="ARBA00022906"/>
    </source>
</evidence>
<dbReference type="EMBL" id="JALKII010000002">
    <property type="protein sequence ID" value="MCK0536783.1"/>
    <property type="molecule type" value="Genomic_DNA"/>
</dbReference>